<dbReference type="Pfam" id="PF07859">
    <property type="entry name" value="Abhydrolase_3"/>
    <property type="match status" value="1"/>
</dbReference>
<evidence type="ECO:0000313" key="3">
    <source>
        <dbReference type="EMBL" id="KAK3053087.1"/>
    </source>
</evidence>
<sequence>MESIRIPYKNDAFGNPLFAKIAWSKSSQGSKPLALVYHGGGVVVGSSGMIPQSQIKYLAEAGFAVVISNYRLAPQVTAKEAFSDCEEAYDWAVNSLPGIMEAEHGVKLENAKAVAYGHSSGGSIALHIASCRPVKAVTAFYPSLFNADTSTSAHKPTSLPPFGMFPDFHPTPEEWATISPADAQVSEAALALPGTIPAPRNKWQMHLVKNGQWLSTIQPDGDYAAIDPLTRVTGDWCPVMIVQGELDNIGGSSLEGAQRAEKAMKDAGVREVQLEVVQGETHMFDLPPTVGTSDLGPKWEAVRKGLDWLVSHV</sequence>
<accession>A0AAJ0G8C1</accession>
<evidence type="ECO:0000259" key="2">
    <source>
        <dbReference type="Pfam" id="PF07859"/>
    </source>
</evidence>
<name>A0AAJ0G8C1_9PEZI</name>
<dbReference type="PANTHER" id="PTHR48081:SF3">
    <property type="entry name" value="ALPHA_BETA HYDROLASE FOLD-3 DOMAIN-CONTAINING PROTEIN"/>
    <property type="match status" value="1"/>
</dbReference>
<comment type="caution">
    <text evidence="3">The sequence shown here is derived from an EMBL/GenBank/DDBJ whole genome shotgun (WGS) entry which is preliminary data.</text>
</comment>
<dbReference type="PANTHER" id="PTHR48081">
    <property type="entry name" value="AB HYDROLASE SUPERFAMILY PROTEIN C4A8.06C"/>
    <property type="match status" value="1"/>
</dbReference>
<reference evidence="3" key="1">
    <citation type="submission" date="2023-04" db="EMBL/GenBank/DDBJ databases">
        <title>Black Yeasts Isolated from many extreme environments.</title>
        <authorList>
            <person name="Coleine C."/>
            <person name="Stajich J.E."/>
            <person name="Selbmann L."/>
        </authorList>
    </citation>
    <scope>NUCLEOTIDE SEQUENCE</scope>
    <source>
        <strain evidence="3">CCFEE 5312</strain>
    </source>
</reference>
<evidence type="ECO:0000313" key="4">
    <source>
        <dbReference type="Proteomes" id="UP001271007"/>
    </source>
</evidence>
<feature type="domain" description="Alpha/beta hydrolase fold-3" evidence="2">
    <location>
        <begin position="35"/>
        <end position="284"/>
    </location>
</feature>
<dbReference type="AlphaFoldDB" id="A0AAJ0G8C1"/>
<evidence type="ECO:0000256" key="1">
    <source>
        <dbReference type="ARBA" id="ARBA00022801"/>
    </source>
</evidence>
<proteinExistence type="predicted"/>
<dbReference type="InterPro" id="IPR013094">
    <property type="entry name" value="AB_hydrolase_3"/>
</dbReference>
<dbReference type="InterPro" id="IPR029058">
    <property type="entry name" value="AB_hydrolase_fold"/>
</dbReference>
<keyword evidence="4" id="KW-1185">Reference proteome</keyword>
<dbReference type="SUPFAM" id="SSF53474">
    <property type="entry name" value="alpha/beta-Hydrolases"/>
    <property type="match status" value="1"/>
</dbReference>
<dbReference type="Proteomes" id="UP001271007">
    <property type="component" value="Unassembled WGS sequence"/>
</dbReference>
<dbReference type="GO" id="GO:0016787">
    <property type="term" value="F:hydrolase activity"/>
    <property type="evidence" value="ECO:0007669"/>
    <property type="project" value="UniProtKB-KW"/>
</dbReference>
<protein>
    <recommendedName>
        <fullName evidence="2">Alpha/beta hydrolase fold-3 domain-containing protein</fullName>
    </recommendedName>
</protein>
<dbReference type="InterPro" id="IPR050300">
    <property type="entry name" value="GDXG_lipolytic_enzyme"/>
</dbReference>
<dbReference type="Gene3D" id="3.40.50.1820">
    <property type="entry name" value="alpha/beta hydrolase"/>
    <property type="match status" value="1"/>
</dbReference>
<organism evidence="3 4">
    <name type="scientific">Extremus antarcticus</name>
    <dbReference type="NCBI Taxonomy" id="702011"/>
    <lineage>
        <taxon>Eukaryota</taxon>
        <taxon>Fungi</taxon>
        <taxon>Dikarya</taxon>
        <taxon>Ascomycota</taxon>
        <taxon>Pezizomycotina</taxon>
        <taxon>Dothideomycetes</taxon>
        <taxon>Dothideomycetidae</taxon>
        <taxon>Mycosphaerellales</taxon>
        <taxon>Extremaceae</taxon>
        <taxon>Extremus</taxon>
    </lineage>
</organism>
<gene>
    <name evidence="3" type="ORF">LTR09_005713</name>
</gene>
<keyword evidence="1" id="KW-0378">Hydrolase</keyword>
<dbReference type="EMBL" id="JAWDJX010000017">
    <property type="protein sequence ID" value="KAK3053087.1"/>
    <property type="molecule type" value="Genomic_DNA"/>
</dbReference>